<proteinExistence type="predicted"/>
<evidence type="ECO:0000313" key="2">
    <source>
        <dbReference type="Proteomes" id="UP001055879"/>
    </source>
</evidence>
<accession>A0ACB9B0S4</accession>
<sequence length="144" mass="16182">MSVNVAKQTTCYIQLLLYSYSSTIPFQPLHFVQGEIPSPNNRHVGMGENQVEAQTGHGMGGEAQTKHDMGEEETGAEDDSEDGDYMVDDEYGMDDDFVVDMMGYYSTVDFDAEWNANIENLFLEGNIGDDVEPFQFDDYDICMV</sequence>
<dbReference type="EMBL" id="CM042053">
    <property type="protein sequence ID" value="KAI3715677.1"/>
    <property type="molecule type" value="Genomic_DNA"/>
</dbReference>
<protein>
    <submittedName>
        <fullName evidence="1">Uncharacterized protein</fullName>
    </submittedName>
</protein>
<name>A0ACB9B0S4_ARCLA</name>
<dbReference type="Proteomes" id="UP001055879">
    <property type="component" value="Linkage Group LG07"/>
</dbReference>
<organism evidence="1 2">
    <name type="scientific">Arctium lappa</name>
    <name type="common">Greater burdock</name>
    <name type="synonym">Lappa major</name>
    <dbReference type="NCBI Taxonomy" id="4217"/>
    <lineage>
        <taxon>Eukaryota</taxon>
        <taxon>Viridiplantae</taxon>
        <taxon>Streptophyta</taxon>
        <taxon>Embryophyta</taxon>
        <taxon>Tracheophyta</taxon>
        <taxon>Spermatophyta</taxon>
        <taxon>Magnoliopsida</taxon>
        <taxon>eudicotyledons</taxon>
        <taxon>Gunneridae</taxon>
        <taxon>Pentapetalae</taxon>
        <taxon>asterids</taxon>
        <taxon>campanulids</taxon>
        <taxon>Asterales</taxon>
        <taxon>Asteraceae</taxon>
        <taxon>Carduoideae</taxon>
        <taxon>Cardueae</taxon>
        <taxon>Arctiinae</taxon>
        <taxon>Arctium</taxon>
    </lineage>
</organism>
<keyword evidence="2" id="KW-1185">Reference proteome</keyword>
<reference evidence="1 2" key="2">
    <citation type="journal article" date="2022" name="Mol. Ecol. Resour.">
        <title>The genomes of chicory, endive, great burdock and yacon provide insights into Asteraceae paleo-polyploidization history and plant inulin production.</title>
        <authorList>
            <person name="Fan W."/>
            <person name="Wang S."/>
            <person name="Wang H."/>
            <person name="Wang A."/>
            <person name="Jiang F."/>
            <person name="Liu H."/>
            <person name="Zhao H."/>
            <person name="Xu D."/>
            <person name="Zhang Y."/>
        </authorList>
    </citation>
    <scope>NUCLEOTIDE SEQUENCE [LARGE SCALE GENOMIC DNA]</scope>
    <source>
        <strain evidence="2">cv. Niubang</strain>
    </source>
</reference>
<evidence type="ECO:0000313" key="1">
    <source>
        <dbReference type="EMBL" id="KAI3715677.1"/>
    </source>
</evidence>
<comment type="caution">
    <text evidence="1">The sequence shown here is derived from an EMBL/GenBank/DDBJ whole genome shotgun (WGS) entry which is preliminary data.</text>
</comment>
<reference evidence="2" key="1">
    <citation type="journal article" date="2022" name="Mol. Ecol. Resour.">
        <title>The genomes of chicory, endive, great burdock and yacon provide insights into Asteraceae palaeo-polyploidization history and plant inulin production.</title>
        <authorList>
            <person name="Fan W."/>
            <person name="Wang S."/>
            <person name="Wang H."/>
            <person name="Wang A."/>
            <person name="Jiang F."/>
            <person name="Liu H."/>
            <person name="Zhao H."/>
            <person name="Xu D."/>
            <person name="Zhang Y."/>
        </authorList>
    </citation>
    <scope>NUCLEOTIDE SEQUENCE [LARGE SCALE GENOMIC DNA]</scope>
    <source>
        <strain evidence="2">cv. Niubang</strain>
    </source>
</reference>
<gene>
    <name evidence="1" type="ORF">L6452_22663</name>
</gene>